<name>A0ABW6W7X5_9ACTN</name>
<dbReference type="Pfam" id="PF17765">
    <property type="entry name" value="MLTR_LBD"/>
    <property type="match status" value="1"/>
</dbReference>
<dbReference type="InterPro" id="IPR010982">
    <property type="entry name" value="Lambda_DNA-bd_dom_sf"/>
</dbReference>
<dbReference type="Pfam" id="PF13560">
    <property type="entry name" value="HTH_31"/>
    <property type="match status" value="1"/>
</dbReference>
<dbReference type="Gene3D" id="1.10.260.40">
    <property type="entry name" value="lambda repressor-like DNA-binding domains"/>
    <property type="match status" value="1"/>
</dbReference>
<protein>
    <submittedName>
        <fullName evidence="2">Helix-turn-helix transcriptional regulator</fullName>
    </submittedName>
</protein>
<evidence type="ECO:0000259" key="1">
    <source>
        <dbReference type="PROSITE" id="PS50943"/>
    </source>
</evidence>
<reference evidence="2 3" key="1">
    <citation type="submission" date="2024-10" db="EMBL/GenBank/DDBJ databases">
        <title>The Natural Products Discovery Center: Release of the First 8490 Sequenced Strains for Exploring Actinobacteria Biosynthetic Diversity.</title>
        <authorList>
            <person name="Kalkreuter E."/>
            <person name="Kautsar S.A."/>
            <person name="Yang D."/>
            <person name="Bader C.D."/>
            <person name="Teijaro C.N."/>
            <person name="Fluegel L."/>
            <person name="Davis C.M."/>
            <person name="Simpson J.R."/>
            <person name="Lauterbach L."/>
            <person name="Steele A.D."/>
            <person name="Gui C."/>
            <person name="Meng S."/>
            <person name="Li G."/>
            <person name="Viehrig K."/>
            <person name="Ye F."/>
            <person name="Su P."/>
            <person name="Kiefer A.F."/>
            <person name="Nichols A."/>
            <person name="Cepeda A.J."/>
            <person name="Yan W."/>
            <person name="Fan B."/>
            <person name="Jiang Y."/>
            <person name="Adhikari A."/>
            <person name="Zheng C.-J."/>
            <person name="Schuster L."/>
            <person name="Cowan T.M."/>
            <person name="Smanski M.J."/>
            <person name="Chevrette M.G."/>
            <person name="De Carvalho L.P.S."/>
            <person name="Shen B."/>
        </authorList>
    </citation>
    <scope>NUCLEOTIDE SEQUENCE [LARGE SCALE GENOMIC DNA]</scope>
    <source>
        <strain evidence="2 3">NPDC000087</strain>
    </source>
</reference>
<comment type="caution">
    <text evidence="2">The sequence shown here is derived from an EMBL/GenBank/DDBJ whole genome shotgun (WGS) entry which is preliminary data.</text>
</comment>
<dbReference type="InterPro" id="IPR001387">
    <property type="entry name" value="Cro/C1-type_HTH"/>
</dbReference>
<dbReference type="Gene3D" id="3.30.450.180">
    <property type="match status" value="1"/>
</dbReference>
<sequence length="285" mass="32339">MERHTTLGEFLRSRRARLRPEDVGLQPMLTRRRVPGLRREELAQLAGVSVDYYVRLEQGRGTHVSDAVLDAVANALQLGGDEREHLRDLARPNRSRRRPVRPQRVRPQLRQLLDAMTDVPAFVVGRRTDVLAWNPLGAALVADFRSLPPRQRNFARLIFLDEHTGALFTDRRRKARDIVAFLRLDAGRHPDDPLLAELVGELSLHSRLFRQLWAEHPVGDKTHAAYEILHPLAGRLVLAQEALRAPDDPDQTLVTYTAEPGSPSQESLRMLASWHLPAPEPVDRS</sequence>
<dbReference type="Proteomes" id="UP001602245">
    <property type="component" value="Unassembled WGS sequence"/>
</dbReference>
<dbReference type="CDD" id="cd00093">
    <property type="entry name" value="HTH_XRE"/>
    <property type="match status" value="1"/>
</dbReference>
<evidence type="ECO:0000313" key="3">
    <source>
        <dbReference type="Proteomes" id="UP001602245"/>
    </source>
</evidence>
<dbReference type="PROSITE" id="PS50943">
    <property type="entry name" value="HTH_CROC1"/>
    <property type="match status" value="1"/>
</dbReference>
<evidence type="ECO:0000313" key="2">
    <source>
        <dbReference type="EMBL" id="MFF5289406.1"/>
    </source>
</evidence>
<proteinExistence type="predicted"/>
<feature type="domain" description="HTH cro/C1-type" evidence="1">
    <location>
        <begin position="36"/>
        <end position="83"/>
    </location>
</feature>
<dbReference type="PANTHER" id="PTHR35010">
    <property type="entry name" value="BLL4672 PROTEIN-RELATED"/>
    <property type="match status" value="1"/>
</dbReference>
<gene>
    <name evidence="2" type="ORF">ACFY35_08205</name>
</gene>
<dbReference type="RefSeq" id="WP_020509741.1">
    <property type="nucleotide sequence ID" value="NZ_JBIAZU010000001.1"/>
</dbReference>
<dbReference type="PANTHER" id="PTHR35010:SF2">
    <property type="entry name" value="BLL4672 PROTEIN"/>
    <property type="match status" value="1"/>
</dbReference>
<dbReference type="SUPFAM" id="SSF47413">
    <property type="entry name" value="lambda repressor-like DNA-binding domains"/>
    <property type="match status" value="1"/>
</dbReference>
<accession>A0ABW6W7X5</accession>
<dbReference type="EMBL" id="JBIAZU010000001">
    <property type="protein sequence ID" value="MFF5289406.1"/>
    <property type="molecule type" value="Genomic_DNA"/>
</dbReference>
<keyword evidence="3" id="KW-1185">Reference proteome</keyword>
<organism evidence="2 3">
    <name type="scientific">Paractinoplanes globisporus</name>
    <dbReference type="NCBI Taxonomy" id="113565"/>
    <lineage>
        <taxon>Bacteria</taxon>
        <taxon>Bacillati</taxon>
        <taxon>Actinomycetota</taxon>
        <taxon>Actinomycetes</taxon>
        <taxon>Micromonosporales</taxon>
        <taxon>Micromonosporaceae</taxon>
        <taxon>Paractinoplanes</taxon>
    </lineage>
</organism>
<dbReference type="SMART" id="SM00530">
    <property type="entry name" value="HTH_XRE"/>
    <property type="match status" value="1"/>
</dbReference>
<dbReference type="InterPro" id="IPR041413">
    <property type="entry name" value="MLTR_LBD"/>
</dbReference>